<dbReference type="Proteomes" id="UP000667650">
    <property type="component" value="Unassembled WGS sequence"/>
</dbReference>
<dbReference type="EMBL" id="JAAABI010000011">
    <property type="protein sequence ID" value="NAY93429.1"/>
    <property type="molecule type" value="Genomic_DNA"/>
</dbReference>
<gene>
    <name evidence="1" type="ORF">GTQ34_16075</name>
</gene>
<keyword evidence="2" id="KW-1185">Reference proteome</keyword>
<name>A0A964WZ52_9FLAO</name>
<evidence type="ECO:0000313" key="1">
    <source>
        <dbReference type="EMBL" id="NAY93429.1"/>
    </source>
</evidence>
<organism evidence="1 2">
    <name type="scientific">Flagellimonas ochracea</name>
    <dbReference type="NCBI Taxonomy" id="2696472"/>
    <lineage>
        <taxon>Bacteria</taxon>
        <taxon>Pseudomonadati</taxon>
        <taxon>Bacteroidota</taxon>
        <taxon>Flavobacteriia</taxon>
        <taxon>Flavobacteriales</taxon>
        <taxon>Flavobacteriaceae</taxon>
        <taxon>Flagellimonas</taxon>
    </lineage>
</organism>
<comment type="caution">
    <text evidence="1">The sequence shown here is derived from an EMBL/GenBank/DDBJ whole genome shotgun (WGS) entry which is preliminary data.</text>
</comment>
<dbReference type="AlphaFoldDB" id="A0A964WZ52"/>
<sequence length="148" mass="17104">MKSILDKCHGVILNNLNYRNEGCLTIKLTELILSDSKTDLNLGGGKIIKDLNPVKSTSESRQFKVEFREAVFYQVADESYCSWDEYEIRDGKDNIQIFSKSRYMDFVTEHFPFYSAENSKGKHYRLLATTEIIDVIAYDNPTITELKN</sequence>
<accession>A0A964WZ52</accession>
<protein>
    <submittedName>
        <fullName evidence="1">Uncharacterized protein</fullName>
    </submittedName>
</protein>
<reference evidence="1" key="1">
    <citation type="submission" date="2020-01" db="EMBL/GenBank/DDBJ databases">
        <title>Muricauda ochracea sp. nov., isolated from a tidal flat of Garorim bay in Korea.</title>
        <authorList>
            <person name="Kim D."/>
            <person name="Yoo Y."/>
            <person name="Kim J.-J."/>
        </authorList>
    </citation>
    <scope>NUCLEOTIDE SEQUENCE</scope>
    <source>
        <strain evidence="1">JGD-17</strain>
    </source>
</reference>
<proteinExistence type="predicted"/>
<evidence type="ECO:0000313" key="2">
    <source>
        <dbReference type="Proteomes" id="UP000667650"/>
    </source>
</evidence>
<dbReference type="RefSeq" id="WP_166524839.1">
    <property type="nucleotide sequence ID" value="NZ_JAAABI010000011.1"/>
</dbReference>